<evidence type="ECO:0000259" key="2">
    <source>
        <dbReference type="Pfam" id="PF26640"/>
    </source>
</evidence>
<evidence type="ECO:0000313" key="3">
    <source>
        <dbReference type="EMBL" id="PVI01593.1"/>
    </source>
</evidence>
<evidence type="ECO:0000259" key="1">
    <source>
        <dbReference type="Pfam" id="PF06985"/>
    </source>
</evidence>
<dbReference type="STRING" id="97972.A0A2V1DTI1"/>
<dbReference type="InterPro" id="IPR010730">
    <property type="entry name" value="HET"/>
</dbReference>
<gene>
    <name evidence="3" type="ORF">DM02DRAFT_561165</name>
</gene>
<proteinExistence type="predicted"/>
<keyword evidence="4" id="KW-1185">Reference proteome</keyword>
<dbReference type="PANTHER" id="PTHR10622:SF10">
    <property type="entry name" value="HET DOMAIN-CONTAINING PROTEIN"/>
    <property type="match status" value="1"/>
</dbReference>
<feature type="non-terminal residue" evidence="3">
    <location>
        <position position="292"/>
    </location>
</feature>
<feature type="domain" description="Heterokaryon incompatibility" evidence="1">
    <location>
        <begin position="22"/>
        <end position="124"/>
    </location>
</feature>
<sequence length="292" mass="32982">MRLLASDTLEFATFSDENLPEYLILSHTWGDEEVSYQDMQYLQKLKKLPDSLQQDTADIENKSGYRKVTSAARAAAHRNYKYFWIDTCCIDKTSSSELQEAINSMYRWYQKATVCIALLEDVTVKRGAQLGNIHFGHLISETRWIKRGWTLQELIAPREVHFVNAGWTFLTSKSISSENLSSATGIPRYVLETGDLSQASVAQKMSWAAGRSTTRLEDRAYSLLGIFGVHIPMLYGEGAHAFIRLQEEILRVTPDDSIFYWKDDDDSSSTCRGLLAPSPTAFRNCGRVLAGP</sequence>
<evidence type="ECO:0000313" key="4">
    <source>
        <dbReference type="Proteomes" id="UP000244855"/>
    </source>
</evidence>
<dbReference type="InterPro" id="IPR058525">
    <property type="entry name" value="DUF8212"/>
</dbReference>
<reference evidence="3 4" key="1">
    <citation type="journal article" date="2018" name="Sci. Rep.">
        <title>Comparative genomics provides insights into the lifestyle and reveals functional heterogeneity of dark septate endophytic fungi.</title>
        <authorList>
            <person name="Knapp D.G."/>
            <person name="Nemeth J.B."/>
            <person name="Barry K."/>
            <person name="Hainaut M."/>
            <person name="Henrissat B."/>
            <person name="Johnson J."/>
            <person name="Kuo A."/>
            <person name="Lim J.H.P."/>
            <person name="Lipzen A."/>
            <person name="Nolan M."/>
            <person name="Ohm R.A."/>
            <person name="Tamas L."/>
            <person name="Grigoriev I.V."/>
            <person name="Spatafora J.W."/>
            <person name="Nagy L.G."/>
            <person name="Kovacs G.M."/>
        </authorList>
    </citation>
    <scope>NUCLEOTIDE SEQUENCE [LARGE SCALE GENOMIC DNA]</scope>
    <source>
        <strain evidence="3 4">DSE2036</strain>
    </source>
</reference>
<dbReference type="Proteomes" id="UP000244855">
    <property type="component" value="Unassembled WGS sequence"/>
</dbReference>
<dbReference type="AlphaFoldDB" id="A0A2V1DTI1"/>
<dbReference type="Pfam" id="PF06985">
    <property type="entry name" value="HET"/>
    <property type="match status" value="1"/>
</dbReference>
<feature type="domain" description="DUF8212" evidence="2">
    <location>
        <begin position="240"/>
        <end position="266"/>
    </location>
</feature>
<dbReference type="OrthoDB" id="20872at2759"/>
<dbReference type="PANTHER" id="PTHR10622">
    <property type="entry name" value="HET DOMAIN-CONTAINING PROTEIN"/>
    <property type="match status" value="1"/>
</dbReference>
<protein>
    <submittedName>
        <fullName evidence="3">HET-domain-containing protein</fullName>
    </submittedName>
</protein>
<dbReference type="Pfam" id="PF26640">
    <property type="entry name" value="DUF8212"/>
    <property type="match status" value="1"/>
</dbReference>
<dbReference type="EMBL" id="KZ805355">
    <property type="protein sequence ID" value="PVI01593.1"/>
    <property type="molecule type" value="Genomic_DNA"/>
</dbReference>
<accession>A0A2V1DTI1</accession>
<organism evidence="3 4">
    <name type="scientific">Periconia macrospinosa</name>
    <dbReference type="NCBI Taxonomy" id="97972"/>
    <lineage>
        <taxon>Eukaryota</taxon>
        <taxon>Fungi</taxon>
        <taxon>Dikarya</taxon>
        <taxon>Ascomycota</taxon>
        <taxon>Pezizomycotina</taxon>
        <taxon>Dothideomycetes</taxon>
        <taxon>Pleosporomycetidae</taxon>
        <taxon>Pleosporales</taxon>
        <taxon>Massarineae</taxon>
        <taxon>Periconiaceae</taxon>
        <taxon>Periconia</taxon>
    </lineage>
</organism>
<name>A0A2V1DTI1_9PLEO</name>